<dbReference type="GO" id="GO:0008171">
    <property type="term" value="F:O-methyltransferase activity"/>
    <property type="evidence" value="ECO:0007669"/>
    <property type="project" value="InterPro"/>
</dbReference>
<accession>A0A803N1U3</accession>
<dbReference type="OMA" id="DEREFCK"/>
<evidence type="ECO:0000256" key="2">
    <source>
        <dbReference type="ARBA" id="ARBA00022679"/>
    </source>
</evidence>
<dbReference type="InterPro" id="IPR001077">
    <property type="entry name" value="COMT_C"/>
</dbReference>
<dbReference type="InterPro" id="IPR016461">
    <property type="entry name" value="COMT-like"/>
</dbReference>
<feature type="domain" description="O-methyltransferase C-terminal" evidence="4">
    <location>
        <begin position="131"/>
        <end position="266"/>
    </location>
</feature>
<dbReference type="Gene3D" id="1.10.10.10">
    <property type="entry name" value="Winged helix-like DNA-binding domain superfamily/Winged helix DNA-binding domain"/>
    <property type="match status" value="1"/>
</dbReference>
<keyword evidence="7" id="KW-1185">Reference proteome</keyword>
<dbReference type="SUPFAM" id="SSF46785">
    <property type="entry name" value="Winged helix' DNA-binding domain"/>
    <property type="match status" value="1"/>
</dbReference>
<proteinExistence type="predicted"/>
<dbReference type="PROSITE" id="PS51683">
    <property type="entry name" value="SAM_OMT_II"/>
    <property type="match status" value="1"/>
</dbReference>
<dbReference type="Gramene" id="AUR62039033-RA">
    <property type="protein sequence ID" value="AUR62039033-RA:cds"/>
    <property type="gene ID" value="AUR62039033"/>
</dbReference>
<dbReference type="InterPro" id="IPR036388">
    <property type="entry name" value="WH-like_DNA-bd_sf"/>
</dbReference>
<evidence type="ECO:0000313" key="6">
    <source>
        <dbReference type="EnsemblPlants" id="AUR62039033-RA:cds"/>
    </source>
</evidence>
<name>A0A803N1U3_CHEQI</name>
<dbReference type="FunFam" id="1.10.10.10:FF:000213">
    <property type="entry name" value="Coniferyl alcohol 9-O-methyltransferase"/>
    <property type="match status" value="1"/>
</dbReference>
<keyword evidence="3" id="KW-0949">S-adenosyl-L-methionine</keyword>
<dbReference type="EnsemblPlants" id="AUR62039033-RA">
    <property type="protein sequence ID" value="AUR62039033-RA:cds"/>
    <property type="gene ID" value="AUR62039033"/>
</dbReference>
<keyword evidence="2" id="KW-0808">Transferase</keyword>
<protein>
    <submittedName>
        <fullName evidence="6">Uncharacterized protein</fullName>
    </submittedName>
</protein>
<dbReference type="GO" id="GO:0008757">
    <property type="term" value="F:S-adenosylmethionine-dependent methyltransferase activity"/>
    <property type="evidence" value="ECO:0007669"/>
    <property type="project" value="UniProtKB-ARBA"/>
</dbReference>
<dbReference type="SUPFAM" id="SSF53335">
    <property type="entry name" value="S-adenosyl-L-methionine-dependent methyltransferases"/>
    <property type="match status" value="1"/>
</dbReference>
<dbReference type="Pfam" id="PF00891">
    <property type="entry name" value="Methyltransf_2"/>
    <property type="match status" value="1"/>
</dbReference>
<evidence type="ECO:0000256" key="3">
    <source>
        <dbReference type="ARBA" id="ARBA00022691"/>
    </source>
</evidence>
<dbReference type="Proteomes" id="UP000596660">
    <property type="component" value="Unplaced"/>
</dbReference>
<evidence type="ECO:0000313" key="7">
    <source>
        <dbReference type="Proteomes" id="UP000596660"/>
    </source>
</evidence>
<feature type="domain" description="O-methyltransferase dimerisation" evidence="5">
    <location>
        <begin position="23"/>
        <end position="110"/>
    </location>
</feature>
<organism evidence="6 7">
    <name type="scientific">Chenopodium quinoa</name>
    <name type="common">Quinoa</name>
    <dbReference type="NCBI Taxonomy" id="63459"/>
    <lineage>
        <taxon>Eukaryota</taxon>
        <taxon>Viridiplantae</taxon>
        <taxon>Streptophyta</taxon>
        <taxon>Embryophyta</taxon>
        <taxon>Tracheophyta</taxon>
        <taxon>Spermatophyta</taxon>
        <taxon>Magnoliopsida</taxon>
        <taxon>eudicotyledons</taxon>
        <taxon>Gunneridae</taxon>
        <taxon>Pentapetalae</taxon>
        <taxon>Caryophyllales</taxon>
        <taxon>Chenopodiaceae</taxon>
        <taxon>Chenopodioideae</taxon>
        <taxon>Atripliceae</taxon>
        <taxon>Chenopodium</taxon>
    </lineage>
</organism>
<dbReference type="GO" id="GO:0046983">
    <property type="term" value="F:protein dimerization activity"/>
    <property type="evidence" value="ECO:0007669"/>
    <property type="project" value="InterPro"/>
</dbReference>
<dbReference type="Pfam" id="PF08100">
    <property type="entry name" value="Dimerisation"/>
    <property type="match status" value="1"/>
</dbReference>
<dbReference type="InterPro" id="IPR029063">
    <property type="entry name" value="SAM-dependent_MTases_sf"/>
</dbReference>
<reference evidence="6" key="2">
    <citation type="submission" date="2021-03" db="UniProtKB">
        <authorList>
            <consortium name="EnsemblPlants"/>
        </authorList>
    </citation>
    <scope>IDENTIFICATION</scope>
</reference>
<evidence type="ECO:0000259" key="4">
    <source>
        <dbReference type="Pfam" id="PF00891"/>
    </source>
</evidence>
<dbReference type="Gene3D" id="3.40.50.150">
    <property type="entry name" value="Vaccinia Virus protein VP39"/>
    <property type="match status" value="1"/>
</dbReference>
<keyword evidence="1" id="KW-0489">Methyltransferase</keyword>
<dbReference type="AlphaFoldDB" id="A0A803N1U3"/>
<sequence>MDSPVYAKEETKEHLLEAQAHIWSHVFYFLKSMALKCAIELRIPDTIHKHGKPMTLKELANSLPILPNKITSLSRLMRLLVSSKFFSIKTLLNGEEGFALTLSSQLLLKDHPLSQAPFSLTTLSFLTEQSSHLSNWFQSEVEYESPYQIAHGRKFWEHARHEPLLSEYFNSAMESDSRLVTSLLVTNKQFMGLLDGVDTLVDVGGGNGTTAKAISEAYPSMVCTVLELPHVVDGLQGNDNNGNVIYVAGNMFMKVPLADAVLLKVIDFRKRVEIPVAGFGNEGVRLG</sequence>
<reference evidence="6" key="1">
    <citation type="journal article" date="2017" name="Nature">
        <title>The genome of Chenopodium quinoa.</title>
        <authorList>
            <person name="Jarvis D.E."/>
            <person name="Ho Y.S."/>
            <person name="Lightfoot D.J."/>
            <person name="Schmoeckel S.M."/>
            <person name="Li B."/>
            <person name="Borm T.J.A."/>
            <person name="Ohyanagi H."/>
            <person name="Mineta K."/>
            <person name="Michell C.T."/>
            <person name="Saber N."/>
            <person name="Kharbatia N.M."/>
            <person name="Rupper R.R."/>
            <person name="Sharp A.R."/>
            <person name="Dally N."/>
            <person name="Boughton B.A."/>
            <person name="Woo Y.H."/>
            <person name="Gao G."/>
            <person name="Schijlen E.G.W.M."/>
            <person name="Guo X."/>
            <person name="Momin A.A."/>
            <person name="Negrao S."/>
            <person name="Al-Babili S."/>
            <person name="Gehring C."/>
            <person name="Roessner U."/>
            <person name="Jung C."/>
            <person name="Murphy K."/>
            <person name="Arold S.T."/>
            <person name="Gojobori T."/>
            <person name="van der Linden C.G."/>
            <person name="van Loo E.N."/>
            <person name="Jellen E.N."/>
            <person name="Maughan P.J."/>
            <person name="Tester M."/>
        </authorList>
    </citation>
    <scope>NUCLEOTIDE SEQUENCE [LARGE SCALE GENOMIC DNA]</scope>
    <source>
        <strain evidence="6">cv. PI 614886</strain>
    </source>
</reference>
<evidence type="ECO:0000256" key="1">
    <source>
        <dbReference type="ARBA" id="ARBA00022603"/>
    </source>
</evidence>
<dbReference type="GO" id="GO:0032259">
    <property type="term" value="P:methylation"/>
    <property type="evidence" value="ECO:0007669"/>
    <property type="project" value="UniProtKB-KW"/>
</dbReference>
<dbReference type="PANTHER" id="PTHR11746">
    <property type="entry name" value="O-METHYLTRANSFERASE"/>
    <property type="match status" value="1"/>
</dbReference>
<evidence type="ECO:0000259" key="5">
    <source>
        <dbReference type="Pfam" id="PF08100"/>
    </source>
</evidence>
<dbReference type="InterPro" id="IPR036390">
    <property type="entry name" value="WH_DNA-bd_sf"/>
</dbReference>
<dbReference type="InterPro" id="IPR012967">
    <property type="entry name" value="COMT_dimerisation"/>
</dbReference>